<organism evidence="1 2">
    <name type="scientific">Alkalilimnicola ehrlichii</name>
    <dbReference type="NCBI Taxonomy" id="351052"/>
    <lineage>
        <taxon>Bacteria</taxon>
        <taxon>Pseudomonadati</taxon>
        <taxon>Pseudomonadota</taxon>
        <taxon>Gammaproteobacteria</taxon>
        <taxon>Chromatiales</taxon>
        <taxon>Ectothiorhodospiraceae</taxon>
        <taxon>Alkalilimnicola</taxon>
    </lineage>
</organism>
<dbReference type="SUPFAM" id="SSF54637">
    <property type="entry name" value="Thioesterase/thiol ester dehydrase-isomerase"/>
    <property type="match status" value="1"/>
</dbReference>
<gene>
    <name evidence="1" type="ORF">CAL65_19880</name>
</gene>
<dbReference type="OrthoDB" id="3727779at2"/>
<accession>A0A3E0WJS5</accession>
<dbReference type="Proteomes" id="UP000256763">
    <property type="component" value="Unassembled WGS sequence"/>
</dbReference>
<dbReference type="Pfam" id="PF13279">
    <property type="entry name" value="4HBT_2"/>
    <property type="match status" value="1"/>
</dbReference>
<protein>
    <submittedName>
        <fullName evidence="1">Thioesterase</fullName>
    </submittedName>
</protein>
<dbReference type="PANTHER" id="PTHR12475">
    <property type="match status" value="1"/>
</dbReference>
<sequence length="174" mass="20405">MNLYFRLLLVLIKTLFRPRLAPMESSVLRFRVWPNDLDMNMHMNNGRYLTLMDLGRTDLMLRNGLAKAIVKQRWMAVIASVMIRYRRSLLPFQPFELHTRMLCWDDKWFFMEQRIVRNGRTVTIALVKGVVRRSGGYVAPAEFLEKGFGKAVESPEMPESVLAWLRSEEHVTAD</sequence>
<dbReference type="InterPro" id="IPR029069">
    <property type="entry name" value="HotDog_dom_sf"/>
</dbReference>
<name>A0A3E0WJS5_9GAMM</name>
<keyword evidence="2" id="KW-1185">Reference proteome</keyword>
<dbReference type="AlphaFoldDB" id="A0A3E0WJS5"/>
<dbReference type="EMBL" id="NFZW01000030">
    <property type="protein sequence ID" value="RFA32347.1"/>
    <property type="molecule type" value="Genomic_DNA"/>
</dbReference>
<comment type="caution">
    <text evidence="1">The sequence shown here is derived from an EMBL/GenBank/DDBJ whole genome shotgun (WGS) entry which is preliminary data.</text>
</comment>
<dbReference type="InterPro" id="IPR051490">
    <property type="entry name" value="THEM6_lcsJ_thioesterase"/>
</dbReference>
<dbReference type="RefSeq" id="WP_116303524.1">
    <property type="nucleotide sequence ID" value="NZ_NFZV01000023.1"/>
</dbReference>
<reference evidence="2" key="1">
    <citation type="submission" date="2017-05" db="EMBL/GenBank/DDBJ databases">
        <authorList>
            <person name="Sharma S."/>
            <person name="Sidhu C."/>
            <person name="Pinnaka A.K."/>
        </authorList>
    </citation>
    <scope>NUCLEOTIDE SEQUENCE [LARGE SCALE GENOMIC DNA]</scope>
    <source>
        <strain evidence="2">AK93</strain>
    </source>
</reference>
<dbReference type="Gene3D" id="3.10.129.10">
    <property type="entry name" value="Hotdog Thioesterase"/>
    <property type="match status" value="1"/>
</dbReference>
<dbReference type="CDD" id="cd00586">
    <property type="entry name" value="4HBT"/>
    <property type="match status" value="1"/>
</dbReference>
<evidence type="ECO:0000313" key="1">
    <source>
        <dbReference type="EMBL" id="RFA32347.1"/>
    </source>
</evidence>
<evidence type="ECO:0000313" key="2">
    <source>
        <dbReference type="Proteomes" id="UP000256763"/>
    </source>
</evidence>
<dbReference type="PANTHER" id="PTHR12475:SF4">
    <property type="entry name" value="PROTEIN THEM6"/>
    <property type="match status" value="1"/>
</dbReference>
<proteinExistence type="predicted"/>